<evidence type="ECO:0000313" key="3">
    <source>
        <dbReference type="Proteomes" id="UP000007266"/>
    </source>
</evidence>
<feature type="region of interest" description="Disordered" evidence="1">
    <location>
        <begin position="1"/>
        <end position="26"/>
    </location>
</feature>
<accession>A0A139W9W6</accession>
<proteinExistence type="predicted"/>
<keyword evidence="3" id="KW-1185">Reference proteome</keyword>
<dbReference type="EMBL" id="KQ971875">
    <property type="protein sequence ID" value="KYB24707.1"/>
    <property type="molecule type" value="Genomic_DNA"/>
</dbReference>
<evidence type="ECO:0000313" key="2">
    <source>
        <dbReference type="EMBL" id="KYB24707.1"/>
    </source>
</evidence>
<name>A0A139W9W6_TRICA</name>
<reference evidence="2 3" key="2">
    <citation type="journal article" date="2010" name="Nucleic Acids Res.">
        <title>BeetleBase in 2010: revisions to provide comprehensive genomic information for Tribolium castaneum.</title>
        <authorList>
            <person name="Kim H.S."/>
            <person name="Murphy T."/>
            <person name="Xia J."/>
            <person name="Caragea D."/>
            <person name="Park Y."/>
            <person name="Beeman R.W."/>
            <person name="Lorenzen M.D."/>
            <person name="Butcher S."/>
            <person name="Manak J.R."/>
            <person name="Brown S.J."/>
        </authorList>
    </citation>
    <scope>NUCLEOTIDE SEQUENCE [LARGE SCALE GENOMIC DNA]</scope>
    <source>
        <strain evidence="2 3">Georgia GA2</strain>
    </source>
</reference>
<organism evidence="2 3">
    <name type="scientific">Tribolium castaneum</name>
    <name type="common">Red flour beetle</name>
    <dbReference type="NCBI Taxonomy" id="7070"/>
    <lineage>
        <taxon>Eukaryota</taxon>
        <taxon>Metazoa</taxon>
        <taxon>Ecdysozoa</taxon>
        <taxon>Arthropoda</taxon>
        <taxon>Hexapoda</taxon>
        <taxon>Insecta</taxon>
        <taxon>Pterygota</taxon>
        <taxon>Neoptera</taxon>
        <taxon>Endopterygota</taxon>
        <taxon>Coleoptera</taxon>
        <taxon>Polyphaga</taxon>
        <taxon>Cucujiformia</taxon>
        <taxon>Tenebrionidae</taxon>
        <taxon>Tenebrionidae incertae sedis</taxon>
        <taxon>Tribolium</taxon>
    </lineage>
</organism>
<dbReference type="Proteomes" id="UP000007266">
    <property type="component" value="Unassembled WGS sequence"/>
</dbReference>
<dbReference type="AlphaFoldDB" id="A0A139W9W6"/>
<evidence type="ECO:0000256" key="1">
    <source>
        <dbReference type="SAM" id="MobiDB-lite"/>
    </source>
</evidence>
<dbReference type="InParanoid" id="A0A139W9W6"/>
<sequence length="90" mass="9798">MPGKRVSSMPLKKSSPKRFKAPGDGGCVEEEEISEFTNLQPSTSKATESVNALKRRLPNFEDGPLDTLVNQIGAGQIDDNEVFENFADGK</sequence>
<gene>
    <name evidence="2" type="primary">AUGUSTUS-3.0.2_31596</name>
    <name evidence="2" type="ORF">TcasGA2_TC031596</name>
</gene>
<protein>
    <submittedName>
        <fullName evidence="2">Uncharacterized protein</fullName>
    </submittedName>
</protein>
<reference evidence="2 3" key="1">
    <citation type="journal article" date="2008" name="Nature">
        <title>The genome of the model beetle and pest Tribolium castaneum.</title>
        <authorList>
            <consortium name="Tribolium Genome Sequencing Consortium"/>
            <person name="Richards S."/>
            <person name="Gibbs R.A."/>
            <person name="Weinstock G.M."/>
            <person name="Brown S.J."/>
            <person name="Denell R."/>
            <person name="Beeman R.W."/>
            <person name="Gibbs R."/>
            <person name="Beeman R.W."/>
            <person name="Brown S.J."/>
            <person name="Bucher G."/>
            <person name="Friedrich M."/>
            <person name="Grimmelikhuijzen C.J."/>
            <person name="Klingler M."/>
            <person name="Lorenzen M."/>
            <person name="Richards S."/>
            <person name="Roth S."/>
            <person name="Schroder R."/>
            <person name="Tautz D."/>
            <person name="Zdobnov E.M."/>
            <person name="Muzny D."/>
            <person name="Gibbs R.A."/>
            <person name="Weinstock G.M."/>
            <person name="Attaway T."/>
            <person name="Bell S."/>
            <person name="Buhay C.J."/>
            <person name="Chandrabose M.N."/>
            <person name="Chavez D."/>
            <person name="Clerk-Blankenburg K.P."/>
            <person name="Cree A."/>
            <person name="Dao M."/>
            <person name="Davis C."/>
            <person name="Chacko J."/>
            <person name="Dinh H."/>
            <person name="Dugan-Rocha S."/>
            <person name="Fowler G."/>
            <person name="Garner T.T."/>
            <person name="Garnes J."/>
            <person name="Gnirke A."/>
            <person name="Hawes A."/>
            <person name="Hernandez J."/>
            <person name="Hines S."/>
            <person name="Holder M."/>
            <person name="Hume J."/>
            <person name="Jhangiani S.N."/>
            <person name="Joshi V."/>
            <person name="Khan Z.M."/>
            <person name="Jackson L."/>
            <person name="Kovar C."/>
            <person name="Kowis A."/>
            <person name="Lee S."/>
            <person name="Lewis L.R."/>
            <person name="Margolis J."/>
            <person name="Morgan M."/>
            <person name="Nazareth L.V."/>
            <person name="Nguyen N."/>
            <person name="Okwuonu G."/>
            <person name="Parker D."/>
            <person name="Richards S."/>
            <person name="Ruiz S.J."/>
            <person name="Santibanez J."/>
            <person name="Savard J."/>
            <person name="Scherer S.E."/>
            <person name="Schneider B."/>
            <person name="Sodergren E."/>
            <person name="Tautz D."/>
            <person name="Vattahil S."/>
            <person name="Villasana D."/>
            <person name="White C.S."/>
            <person name="Wright R."/>
            <person name="Park Y."/>
            <person name="Beeman R.W."/>
            <person name="Lord J."/>
            <person name="Oppert B."/>
            <person name="Lorenzen M."/>
            <person name="Brown S."/>
            <person name="Wang L."/>
            <person name="Savard J."/>
            <person name="Tautz D."/>
            <person name="Richards S."/>
            <person name="Weinstock G."/>
            <person name="Gibbs R.A."/>
            <person name="Liu Y."/>
            <person name="Worley K."/>
            <person name="Weinstock G."/>
            <person name="Elsik C.G."/>
            <person name="Reese J.T."/>
            <person name="Elhaik E."/>
            <person name="Landan G."/>
            <person name="Graur D."/>
            <person name="Arensburger P."/>
            <person name="Atkinson P."/>
            <person name="Beeman R.W."/>
            <person name="Beidler J."/>
            <person name="Brown S.J."/>
            <person name="Demuth J.P."/>
            <person name="Drury D.W."/>
            <person name="Du Y.Z."/>
            <person name="Fujiwara H."/>
            <person name="Lorenzen M."/>
            <person name="Maselli V."/>
            <person name="Osanai M."/>
            <person name="Park Y."/>
            <person name="Robertson H.M."/>
            <person name="Tu Z."/>
            <person name="Wang J.J."/>
            <person name="Wang S."/>
            <person name="Richards S."/>
            <person name="Song H."/>
            <person name="Zhang L."/>
            <person name="Sodergren E."/>
            <person name="Werner D."/>
            <person name="Stanke M."/>
            <person name="Morgenstern B."/>
            <person name="Solovyev V."/>
            <person name="Kosarev P."/>
            <person name="Brown G."/>
            <person name="Chen H.C."/>
            <person name="Ermolaeva O."/>
            <person name="Hlavina W."/>
            <person name="Kapustin Y."/>
            <person name="Kiryutin B."/>
            <person name="Kitts P."/>
            <person name="Maglott D."/>
            <person name="Pruitt K."/>
            <person name="Sapojnikov V."/>
            <person name="Souvorov A."/>
            <person name="Mackey A.J."/>
            <person name="Waterhouse R.M."/>
            <person name="Wyder S."/>
            <person name="Zdobnov E.M."/>
            <person name="Zdobnov E.M."/>
            <person name="Wyder S."/>
            <person name="Kriventseva E.V."/>
            <person name="Kadowaki T."/>
            <person name="Bork P."/>
            <person name="Aranda M."/>
            <person name="Bao R."/>
            <person name="Beermann A."/>
            <person name="Berns N."/>
            <person name="Bolognesi R."/>
            <person name="Bonneton F."/>
            <person name="Bopp D."/>
            <person name="Brown S.J."/>
            <person name="Bucher G."/>
            <person name="Butts T."/>
            <person name="Chaumot A."/>
            <person name="Denell R.E."/>
            <person name="Ferrier D.E."/>
            <person name="Friedrich M."/>
            <person name="Gordon C.M."/>
            <person name="Jindra M."/>
            <person name="Klingler M."/>
            <person name="Lan Q."/>
            <person name="Lattorff H.M."/>
            <person name="Laudet V."/>
            <person name="von Levetsow C."/>
            <person name="Liu Z."/>
            <person name="Lutz R."/>
            <person name="Lynch J.A."/>
            <person name="da Fonseca R.N."/>
            <person name="Posnien N."/>
            <person name="Reuter R."/>
            <person name="Roth S."/>
            <person name="Savard J."/>
            <person name="Schinko J.B."/>
            <person name="Schmitt C."/>
            <person name="Schoppmeier M."/>
            <person name="Schroder R."/>
            <person name="Shippy T.D."/>
            <person name="Simonnet F."/>
            <person name="Marques-Souza H."/>
            <person name="Tautz D."/>
            <person name="Tomoyasu Y."/>
            <person name="Trauner J."/>
            <person name="Van der Zee M."/>
            <person name="Vervoort M."/>
            <person name="Wittkopp N."/>
            <person name="Wimmer E.A."/>
            <person name="Yang X."/>
            <person name="Jones A.K."/>
            <person name="Sattelle D.B."/>
            <person name="Ebert P.R."/>
            <person name="Nelson D."/>
            <person name="Scott J.G."/>
            <person name="Beeman R.W."/>
            <person name="Muthukrishnan S."/>
            <person name="Kramer K.J."/>
            <person name="Arakane Y."/>
            <person name="Beeman R.W."/>
            <person name="Zhu Q."/>
            <person name="Hogenkamp D."/>
            <person name="Dixit R."/>
            <person name="Oppert B."/>
            <person name="Jiang H."/>
            <person name="Zou Z."/>
            <person name="Marshall J."/>
            <person name="Elpidina E."/>
            <person name="Vinokurov K."/>
            <person name="Oppert C."/>
            <person name="Zou Z."/>
            <person name="Evans J."/>
            <person name="Lu Z."/>
            <person name="Zhao P."/>
            <person name="Sumathipala N."/>
            <person name="Altincicek B."/>
            <person name="Vilcinskas A."/>
            <person name="Williams M."/>
            <person name="Hultmark D."/>
            <person name="Hetru C."/>
            <person name="Jiang H."/>
            <person name="Grimmelikhuijzen C.J."/>
            <person name="Hauser F."/>
            <person name="Cazzamali G."/>
            <person name="Williamson M."/>
            <person name="Park Y."/>
            <person name="Li B."/>
            <person name="Tanaka Y."/>
            <person name="Predel R."/>
            <person name="Neupert S."/>
            <person name="Schachtner J."/>
            <person name="Verleyen P."/>
            <person name="Raible F."/>
            <person name="Bork P."/>
            <person name="Friedrich M."/>
            <person name="Walden K.K."/>
            <person name="Robertson H.M."/>
            <person name="Angeli S."/>
            <person name="Foret S."/>
            <person name="Bucher G."/>
            <person name="Schuetz S."/>
            <person name="Maleszka R."/>
            <person name="Wimmer E.A."/>
            <person name="Beeman R.W."/>
            <person name="Lorenzen M."/>
            <person name="Tomoyasu Y."/>
            <person name="Miller S.C."/>
            <person name="Grossmann D."/>
            <person name="Bucher G."/>
        </authorList>
    </citation>
    <scope>NUCLEOTIDE SEQUENCE [LARGE SCALE GENOMIC DNA]</scope>
    <source>
        <strain evidence="2 3">Georgia GA2</strain>
    </source>
</reference>